<proteinExistence type="predicted"/>
<dbReference type="GO" id="GO:0016787">
    <property type="term" value="F:hydrolase activity"/>
    <property type="evidence" value="ECO:0007669"/>
    <property type="project" value="UniProtKB-KW"/>
</dbReference>
<accession>A0A2J6QP12</accession>
<dbReference type="SUPFAM" id="SSF53474">
    <property type="entry name" value="alpha/beta-Hydrolases"/>
    <property type="match status" value="1"/>
</dbReference>
<evidence type="ECO:0000313" key="2">
    <source>
        <dbReference type="EMBL" id="PMD28009.1"/>
    </source>
</evidence>
<protein>
    <submittedName>
        <fullName evidence="2">Alpha/beta-hydrolase</fullName>
    </submittedName>
</protein>
<dbReference type="PANTHER" id="PTHR43142:SF11">
    <property type="entry name" value="CARBOXYLIC ESTER HYDROLASE"/>
    <property type="match status" value="1"/>
</dbReference>
<dbReference type="AlphaFoldDB" id="A0A2J6QP12"/>
<dbReference type="Pfam" id="PF00135">
    <property type="entry name" value="COesterase"/>
    <property type="match status" value="1"/>
</dbReference>
<dbReference type="InterPro" id="IPR002018">
    <property type="entry name" value="CarbesteraseB"/>
</dbReference>
<name>A0A2J6QP12_9HELO</name>
<dbReference type="STRING" id="1745343.A0A2J6QP12"/>
<dbReference type="Gene3D" id="3.40.50.1820">
    <property type="entry name" value="alpha/beta hydrolase"/>
    <property type="match status" value="1"/>
</dbReference>
<dbReference type="InterPro" id="IPR029058">
    <property type="entry name" value="AB_hydrolase_fold"/>
</dbReference>
<dbReference type="OrthoDB" id="3200163at2759"/>
<evidence type="ECO:0000259" key="1">
    <source>
        <dbReference type="Pfam" id="PF00135"/>
    </source>
</evidence>
<dbReference type="EMBL" id="KZ613465">
    <property type="protein sequence ID" value="PMD28009.1"/>
    <property type="molecule type" value="Genomic_DNA"/>
</dbReference>
<feature type="domain" description="Carboxylesterase type B" evidence="1">
    <location>
        <begin position="9"/>
        <end position="466"/>
    </location>
</feature>
<keyword evidence="2" id="KW-0378">Hydrolase</keyword>
<reference evidence="2 3" key="1">
    <citation type="submission" date="2016-05" db="EMBL/GenBank/DDBJ databases">
        <title>A degradative enzymes factory behind the ericoid mycorrhizal symbiosis.</title>
        <authorList>
            <consortium name="DOE Joint Genome Institute"/>
            <person name="Martino E."/>
            <person name="Morin E."/>
            <person name="Grelet G."/>
            <person name="Kuo A."/>
            <person name="Kohler A."/>
            <person name="Daghino S."/>
            <person name="Barry K."/>
            <person name="Choi C."/>
            <person name="Cichocki N."/>
            <person name="Clum A."/>
            <person name="Copeland A."/>
            <person name="Hainaut M."/>
            <person name="Haridas S."/>
            <person name="Labutti K."/>
            <person name="Lindquist E."/>
            <person name="Lipzen A."/>
            <person name="Khouja H.-R."/>
            <person name="Murat C."/>
            <person name="Ohm R."/>
            <person name="Olson A."/>
            <person name="Spatafora J."/>
            <person name="Veneault-Fourrey C."/>
            <person name="Henrissat B."/>
            <person name="Grigoriev I."/>
            <person name="Martin F."/>
            <person name="Perotto S."/>
        </authorList>
    </citation>
    <scope>NUCLEOTIDE SEQUENCE [LARGE SCALE GENOMIC DNA]</scope>
    <source>
        <strain evidence="2 3">UAMH 7357</strain>
    </source>
</reference>
<sequence length="534" mass="57704">MGAHLKHQKLGHIQGKQGDGVVQFLGIKYATVKDRFAGSELVEYGSGESVIDATNLGPMAINPPGGLENEFGFIQKSLPIPKLTSSDIDMLNLIINVPLVGSKLPTPKSKLPVFLFVHGGGFGVGSNAWPQNDLAKIVKLSADMGLPVIGVGINYRLGAAGFLTSEELRKAGYPSNNGLRDQINAFRWVGTYISDFGGDPKNVTFIGESAGSASGNLLLHSKEPLFKRYISMSGTSLMLQPLPPFLPEIVYSAVIKSLDAEDLSLEERIKKLLDLPNDKLAILVPPGLPLLPVVDNDIILGNLNFAQVSSKEPPSVSLPGRTWCEEVLVGDCQFDASIFKFMLGPRVTGVSKTFCESINKTLRDNSKKVLQAYDITPDLSDDEGLYKILKFTTDISFFAPAIALAKGWPGKAYVYHFNEPNPWDGAWKGEAGHVLDVAYLFQNYNDFLDEAQRQVAVQFAGDFIKFMNGKVGWPAFGAKEGAQVYGPSGKGFTSDYVEGVTANASGRKDTVYELAKDIGLDNLAGAWGAFLTGK</sequence>
<organism evidence="2 3">
    <name type="scientific">Hyaloscypha hepaticicola</name>
    <dbReference type="NCBI Taxonomy" id="2082293"/>
    <lineage>
        <taxon>Eukaryota</taxon>
        <taxon>Fungi</taxon>
        <taxon>Dikarya</taxon>
        <taxon>Ascomycota</taxon>
        <taxon>Pezizomycotina</taxon>
        <taxon>Leotiomycetes</taxon>
        <taxon>Helotiales</taxon>
        <taxon>Hyaloscyphaceae</taxon>
        <taxon>Hyaloscypha</taxon>
    </lineage>
</organism>
<evidence type="ECO:0000313" key="3">
    <source>
        <dbReference type="Proteomes" id="UP000235672"/>
    </source>
</evidence>
<keyword evidence="3" id="KW-1185">Reference proteome</keyword>
<dbReference type="PANTHER" id="PTHR43142">
    <property type="entry name" value="CARBOXYLIC ESTER HYDROLASE"/>
    <property type="match status" value="1"/>
</dbReference>
<dbReference type="Proteomes" id="UP000235672">
    <property type="component" value="Unassembled WGS sequence"/>
</dbReference>
<gene>
    <name evidence="2" type="ORF">NA56DRAFT_590024</name>
</gene>